<dbReference type="InterPro" id="IPR036188">
    <property type="entry name" value="FAD/NAD-bd_sf"/>
</dbReference>
<dbReference type="EMBL" id="JBIRUI010000003">
    <property type="protein sequence ID" value="MFI1713923.1"/>
    <property type="molecule type" value="Genomic_DNA"/>
</dbReference>
<proteinExistence type="inferred from homology"/>
<comment type="similarity">
    <text evidence="3">Belongs to the lysine N(6)-hydroxylase/L-ornithine N(5)-oxygenase family.</text>
</comment>
<reference evidence="16 17" key="1">
    <citation type="submission" date="2024-10" db="EMBL/GenBank/DDBJ databases">
        <title>The Natural Products Discovery Center: Release of the First 8490 Sequenced Strains for Exploring Actinobacteria Biosynthetic Diversity.</title>
        <authorList>
            <person name="Kalkreuter E."/>
            <person name="Kautsar S.A."/>
            <person name="Yang D."/>
            <person name="Bader C.D."/>
            <person name="Teijaro C.N."/>
            <person name="Fluegel L."/>
            <person name="Davis C.M."/>
            <person name="Simpson J.R."/>
            <person name="Lauterbach L."/>
            <person name="Steele A.D."/>
            <person name="Gui C."/>
            <person name="Meng S."/>
            <person name="Li G."/>
            <person name="Viehrig K."/>
            <person name="Ye F."/>
            <person name="Su P."/>
            <person name="Kiefer A.F."/>
            <person name="Nichols A."/>
            <person name="Cepeda A.J."/>
            <person name="Yan W."/>
            <person name="Fan B."/>
            <person name="Jiang Y."/>
            <person name="Adhikari A."/>
            <person name="Zheng C.-J."/>
            <person name="Schuster L."/>
            <person name="Cowan T.M."/>
            <person name="Smanski M.J."/>
            <person name="Chevrette M.G."/>
            <person name="De Carvalho L.P.S."/>
            <person name="Shen B."/>
        </authorList>
    </citation>
    <scope>NUCLEOTIDE SEQUENCE [LARGE SCALE GENOMIC DNA]</scope>
    <source>
        <strain evidence="16 17">NPDC020602</strain>
    </source>
</reference>
<evidence type="ECO:0000313" key="16">
    <source>
        <dbReference type="EMBL" id="MFI1713923.1"/>
    </source>
</evidence>
<evidence type="ECO:0000256" key="15">
    <source>
        <dbReference type="ARBA" id="ARBA00048407"/>
    </source>
</evidence>
<evidence type="ECO:0000256" key="3">
    <source>
        <dbReference type="ARBA" id="ARBA00007588"/>
    </source>
</evidence>
<comment type="catalytic activity">
    <reaction evidence="15">
        <text>L-lysine + NADPH + O2 = N(6)-hydroxy-L-lysine + NADP(+) + H2O</text>
        <dbReference type="Rhea" id="RHEA:23228"/>
        <dbReference type="ChEBI" id="CHEBI:15377"/>
        <dbReference type="ChEBI" id="CHEBI:15379"/>
        <dbReference type="ChEBI" id="CHEBI:32551"/>
        <dbReference type="ChEBI" id="CHEBI:57783"/>
        <dbReference type="ChEBI" id="CHEBI:57820"/>
        <dbReference type="ChEBI" id="CHEBI:58349"/>
        <dbReference type="EC" id="1.14.13.59"/>
    </reaction>
</comment>
<dbReference type="Proteomes" id="UP001611339">
    <property type="component" value="Unassembled WGS sequence"/>
</dbReference>
<evidence type="ECO:0000256" key="7">
    <source>
        <dbReference type="ARBA" id="ARBA00022827"/>
    </source>
</evidence>
<comment type="cofactor">
    <cofactor evidence="1">
        <name>FAD</name>
        <dbReference type="ChEBI" id="CHEBI:57692"/>
    </cofactor>
</comment>
<evidence type="ECO:0000256" key="10">
    <source>
        <dbReference type="ARBA" id="ARBA00023033"/>
    </source>
</evidence>
<keyword evidence="8" id="KW-0521">NADP</keyword>
<evidence type="ECO:0000256" key="2">
    <source>
        <dbReference type="ARBA" id="ARBA00004924"/>
    </source>
</evidence>
<evidence type="ECO:0000313" key="17">
    <source>
        <dbReference type="Proteomes" id="UP001611339"/>
    </source>
</evidence>
<dbReference type="PANTHER" id="PTHR42802:SF1">
    <property type="entry name" value="L-ORNITHINE N(5)-MONOOXYGENASE"/>
    <property type="match status" value="1"/>
</dbReference>
<gene>
    <name evidence="16" type="ORF">ACH407_10160</name>
</gene>
<evidence type="ECO:0000256" key="13">
    <source>
        <dbReference type="ARBA" id="ARBA00032493"/>
    </source>
</evidence>
<sequence>MNETVNATTPVYDVVGVGFGPANLALAIAIEEHNEQAAPEDRLTAVFLEKQPNFGWHRGMLIPDATMQVSFLKDLATMRNPRSRFGFVPYLHDRGRLVDFINHKVLFPTREEFHDYLQWAADGVDHMVRYGLEVTAIRPAGTAGPAGAAEASGPVVEVDVAAFGEAEAATYRARNLVVGTGLVPRLPEGVRSSERLWHSSEFLHRLAALPTDEPRRFVVAGAGQSAAEIADHLHRTYEGAEVVAVHTRYGYSPADDSPYANRIFDPAAVDLYHGAEPSVRRTLMDYHRNTNYGVVDMDLIEELYRRSYQEKVRGEQRLRILGVTRLTEVEEGPDGVRVQVRNLATGETETMEADAVVYATGYSEPDPGRLLGELDAACARDEDGRLRVRRDYRVETAPEVEAGIYLMGGTEHSHGITANLLSMAAVRAGEICDSLAARRRSDRRAPVAVTG</sequence>
<comment type="pathway">
    <text evidence="2">Siderophore biosynthesis.</text>
</comment>
<dbReference type="RefSeq" id="WP_398708324.1">
    <property type="nucleotide sequence ID" value="NZ_JBIRUI010000003.1"/>
</dbReference>
<evidence type="ECO:0000256" key="9">
    <source>
        <dbReference type="ARBA" id="ARBA00023002"/>
    </source>
</evidence>
<dbReference type="SUPFAM" id="SSF51905">
    <property type="entry name" value="FAD/NAD(P)-binding domain"/>
    <property type="match status" value="2"/>
</dbReference>
<dbReference type="PANTHER" id="PTHR42802">
    <property type="entry name" value="MONOOXYGENASE"/>
    <property type="match status" value="1"/>
</dbReference>
<evidence type="ECO:0000256" key="8">
    <source>
        <dbReference type="ARBA" id="ARBA00022857"/>
    </source>
</evidence>
<keyword evidence="7" id="KW-0274">FAD</keyword>
<evidence type="ECO:0000256" key="12">
    <source>
        <dbReference type="ARBA" id="ARBA00031158"/>
    </source>
</evidence>
<comment type="caution">
    <text evidence="16">The sequence shown here is derived from an EMBL/GenBank/DDBJ whole genome shotgun (WGS) entry which is preliminary data.</text>
</comment>
<keyword evidence="9" id="KW-0560">Oxidoreductase</keyword>
<protein>
    <recommendedName>
        <fullName evidence="5">L-lysine N6-monooxygenase MbtG</fullName>
        <ecNumber evidence="4">1.14.13.59</ecNumber>
    </recommendedName>
    <alternativeName>
        <fullName evidence="14">Lysine 6-N-hydroxylase</fullName>
    </alternativeName>
    <alternativeName>
        <fullName evidence="13">Lysine N6-hydroxylase</fullName>
    </alternativeName>
    <alternativeName>
        <fullName evidence="11">Lysine-N-oxygenase</fullName>
    </alternativeName>
    <alternativeName>
        <fullName evidence="12">Mycobactin synthase protein G</fullName>
    </alternativeName>
</protein>
<evidence type="ECO:0000256" key="14">
    <source>
        <dbReference type="ARBA" id="ARBA00032738"/>
    </source>
</evidence>
<name>A0ABW7U575_9ACTN</name>
<evidence type="ECO:0000256" key="5">
    <source>
        <dbReference type="ARBA" id="ARBA00016406"/>
    </source>
</evidence>
<accession>A0ABW7U575</accession>
<evidence type="ECO:0000256" key="11">
    <source>
        <dbReference type="ARBA" id="ARBA00029939"/>
    </source>
</evidence>
<dbReference type="Pfam" id="PF13434">
    <property type="entry name" value="Lys_Orn_oxgnase"/>
    <property type="match status" value="1"/>
</dbReference>
<dbReference type="InterPro" id="IPR025700">
    <property type="entry name" value="Lys/Orn_oxygenase"/>
</dbReference>
<keyword evidence="6" id="KW-0285">Flavoprotein</keyword>
<evidence type="ECO:0000256" key="4">
    <source>
        <dbReference type="ARBA" id="ARBA00013076"/>
    </source>
</evidence>
<organism evidence="16 17">
    <name type="scientific">Streptomyces litmocidini</name>
    <dbReference type="NCBI Taxonomy" id="67318"/>
    <lineage>
        <taxon>Bacteria</taxon>
        <taxon>Bacillati</taxon>
        <taxon>Actinomycetota</taxon>
        <taxon>Actinomycetes</taxon>
        <taxon>Kitasatosporales</taxon>
        <taxon>Streptomycetaceae</taxon>
        <taxon>Streptomyces</taxon>
    </lineage>
</organism>
<evidence type="ECO:0000256" key="6">
    <source>
        <dbReference type="ARBA" id="ARBA00022630"/>
    </source>
</evidence>
<keyword evidence="10" id="KW-0503">Monooxygenase</keyword>
<evidence type="ECO:0000256" key="1">
    <source>
        <dbReference type="ARBA" id="ARBA00001974"/>
    </source>
</evidence>
<keyword evidence="17" id="KW-1185">Reference proteome</keyword>
<dbReference type="Gene3D" id="3.50.50.60">
    <property type="entry name" value="FAD/NAD(P)-binding domain"/>
    <property type="match status" value="1"/>
</dbReference>
<dbReference type="EC" id="1.14.13.59" evidence="4"/>